<evidence type="ECO:0000256" key="16">
    <source>
        <dbReference type="SAM" id="Phobius"/>
    </source>
</evidence>
<keyword evidence="6" id="KW-0328">Glycosyltransferase</keyword>
<dbReference type="InterPro" id="IPR023346">
    <property type="entry name" value="Lysozyme-like_dom_sf"/>
</dbReference>
<dbReference type="NCBIfam" id="TIGR02074">
    <property type="entry name" value="PBP_1a_fam"/>
    <property type="match status" value="1"/>
</dbReference>
<evidence type="ECO:0000256" key="12">
    <source>
        <dbReference type="ARBA" id="ARBA00023316"/>
    </source>
</evidence>
<dbReference type="AlphaFoldDB" id="A0A2G1QS91"/>
<dbReference type="GO" id="GO:0006508">
    <property type="term" value="P:proteolysis"/>
    <property type="evidence" value="ECO:0007669"/>
    <property type="project" value="UniProtKB-KW"/>
</dbReference>
<evidence type="ECO:0000313" key="19">
    <source>
        <dbReference type="EMBL" id="PHP68362.1"/>
    </source>
</evidence>
<comment type="similarity">
    <text evidence="3">In the N-terminal section; belongs to the glycosyltransferase 51 family.</text>
</comment>
<keyword evidence="16" id="KW-0472">Membrane</keyword>
<evidence type="ECO:0000313" key="20">
    <source>
        <dbReference type="Proteomes" id="UP000221168"/>
    </source>
</evidence>
<evidence type="ECO:0000259" key="18">
    <source>
        <dbReference type="Pfam" id="PF00912"/>
    </source>
</evidence>
<dbReference type="EMBL" id="PDVP01000002">
    <property type="protein sequence ID" value="PHP68362.1"/>
    <property type="molecule type" value="Genomic_DNA"/>
</dbReference>
<feature type="transmembrane region" description="Helical" evidence="16">
    <location>
        <begin position="58"/>
        <end position="85"/>
    </location>
</feature>
<keyword evidence="11" id="KW-0511">Multifunctional enzyme</keyword>
<dbReference type="GO" id="GO:0008658">
    <property type="term" value="F:penicillin binding"/>
    <property type="evidence" value="ECO:0007669"/>
    <property type="project" value="InterPro"/>
</dbReference>
<evidence type="ECO:0000259" key="17">
    <source>
        <dbReference type="Pfam" id="PF00905"/>
    </source>
</evidence>
<keyword evidence="10" id="KW-0573">Peptidoglycan synthesis</keyword>
<dbReference type="GO" id="GO:0030288">
    <property type="term" value="C:outer membrane-bounded periplasmic space"/>
    <property type="evidence" value="ECO:0007669"/>
    <property type="project" value="TreeGrafter"/>
</dbReference>
<accession>A0A2G1QS91</accession>
<evidence type="ECO:0000256" key="5">
    <source>
        <dbReference type="ARBA" id="ARBA00022670"/>
    </source>
</evidence>
<dbReference type="SUPFAM" id="SSF53955">
    <property type="entry name" value="Lysozyme-like"/>
    <property type="match status" value="1"/>
</dbReference>
<proteinExistence type="inferred from homology"/>
<dbReference type="InterPro" id="IPR001264">
    <property type="entry name" value="Glyco_trans_51"/>
</dbReference>
<comment type="caution">
    <text evidence="19">The sequence shown here is derived from an EMBL/GenBank/DDBJ whole genome shotgun (WGS) entry which is preliminary data.</text>
</comment>
<keyword evidence="5" id="KW-0645">Protease</keyword>
<name>A0A2G1QS91_9HYPH</name>
<dbReference type="Pfam" id="PF00905">
    <property type="entry name" value="Transpeptidase"/>
    <property type="match status" value="1"/>
</dbReference>
<dbReference type="RefSeq" id="WP_099305166.1">
    <property type="nucleotide sequence ID" value="NZ_PDVP01000002.1"/>
</dbReference>
<keyword evidence="16" id="KW-1133">Transmembrane helix</keyword>
<comment type="catalytic activity">
    <reaction evidence="14">
        <text>[GlcNAc-(1-&gt;4)-Mur2Ac(oyl-L-Ala-gamma-D-Glu-L-Lys-D-Ala-D-Ala)](n)-di-trans,octa-cis-undecaprenyl diphosphate + beta-D-GlcNAc-(1-&gt;4)-Mur2Ac(oyl-L-Ala-gamma-D-Glu-L-Lys-D-Ala-D-Ala)-di-trans,octa-cis-undecaprenyl diphosphate = [GlcNAc-(1-&gt;4)-Mur2Ac(oyl-L-Ala-gamma-D-Glu-L-Lys-D-Ala-D-Ala)](n+1)-di-trans,octa-cis-undecaprenyl diphosphate + di-trans,octa-cis-undecaprenyl diphosphate + H(+)</text>
        <dbReference type="Rhea" id="RHEA:23708"/>
        <dbReference type="Rhea" id="RHEA-COMP:9602"/>
        <dbReference type="Rhea" id="RHEA-COMP:9603"/>
        <dbReference type="ChEBI" id="CHEBI:15378"/>
        <dbReference type="ChEBI" id="CHEBI:58405"/>
        <dbReference type="ChEBI" id="CHEBI:60033"/>
        <dbReference type="ChEBI" id="CHEBI:78435"/>
        <dbReference type="EC" id="2.4.99.28"/>
    </reaction>
</comment>
<evidence type="ECO:0000256" key="10">
    <source>
        <dbReference type="ARBA" id="ARBA00022984"/>
    </source>
</evidence>
<evidence type="ECO:0000256" key="4">
    <source>
        <dbReference type="ARBA" id="ARBA00022645"/>
    </source>
</evidence>
<feature type="region of interest" description="Disordered" evidence="15">
    <location>
        <begin position="702"/>
        <end position="728"/>
    </location>
</feature>
<keyword evidence="9" id="KW-0133">Cell shape</keyword>
<dbReference type="OrthoDB" id="9766909at2"/>
<evidence type="ECO:0000256" key="8">
    <source>
        <dbReference type="ARBA" id="ARBA00022801"/>
    </source>
</evidence>
<dbReference type="GO" id="GO:0009002">
    <property type="term" value="F:serine-type D-Ala-D-Ala carboxypeptidase activity"/>
    <property type="evidence" value="ECO:0007669"/>
    <property type="project" value="UniProtKB-EC"/>
</dbReference>
<feature type="domain" description="Penicillin-binding protein transpeptidase" evidence="17">
    <location>
        <begin position="368"/>
        <end position="612"/>
    </location>
</feature>
<dbReference type="Pfam" id="PF00912">
    <property type="entry name" value="Transgly"/>
    <property type="match status" value="1"/>
</dbReference>
<dbReference type="InterPro" id="IPR001460">
    <property type="entry name" value="PCN-bd_Tpept"/>
</dbReference>
<dbReference type="GO" id="GO:0008360">
    <property type="term" value="P:regulation of cell shape"/>
    <property type="evidence" value="ECO:0007669"/>
    <property type="project" value="UniProtKB-KW"/>
</dbReference>
<keyword evidence="7" id="KW-0808">Transferase</keyword>
<dbReference type="InterPro" id="IPR012338">
    <property type="entry name" value="Beta-lactam/transpept-like"/>
</dbReference>
<dbReference type="Gene3D" id="1.10.3810.10">
    <property type="entry name" value="Biosynthetic peptidoglycan transglycosylase-like"/>
    <property type="match status" value="1"/>
</dbReference>
<dbReference type="GO" id="GO:0071555">
    <property type="term" value="P:cell wall organization"/>
    <property type="evidence" value="ECO:0007669"/>
    <property type="project" value="UniProtKB-KW"/>
</dbReference>
<keyword evidence="4" id="KW-0121">Carboxypeptidase</keyword>
<dbReference type="SUPFAM" id="SSF56601">
    <property type="entry name" value="beta-lactamase/transpeptidase-like"/>
    <property type="match status" value="1"/>
</dbReference>
<dbReference type="PANTHER" id="PTHR32282">
    <property type="entry name" value="BINDING PROTEIN TRANSPEPTIDASE, PUTATIVE-RELATED"/>
    <property type="match status" value="1"/>
</dbReference>
<keyword evidence="20" id="KW-1185">Reference proteome</keyword>
<comment type="catalytic activity">
    <reaction evidence="13">
        <text>Preferential cleavage: (Ac)2-L-Lys-D-Ala-|-D-Ala. Also transpeptidation of peptidyl-alanyl moieties that are N-acyl substituents of D-alanine.</text>
        <dbReference type="EC" id="3.4.16.4"/>
    </reaction>
</comment>
<organism evidence="19 20">
    <name type="scientific">Zhengella mangrovi</name>
    <dbReference type="NCBI Taxonomy" id="1982044"/>
    <lineage>
        <taxon>Bacteria</taxon>
        <taxon>Pseudomonadati</taxon>
        <taxon>Pseudomonadota</taxon>
        <taxon>Alphaproteobacteria</taxon>
        <taxon>Hyphomicrobiales</taxon>
        <taxon>Notoacmeibacteraceae</taxon>
        <taxon>Zhengella</taxon>
    </lineage>
</organism>
<dbReference type="FunFam" id="1.10.3810.10:FF:000001">
    <property type="entry name" value="Penicillin-binding protein 1A"/>
    <property type="match status" value="1"/>
</dbReference>
<sequence length="728" mass="79992">MKNPFEKRKSKGPKASRLLEIDAWIDSTLYESQFAAAETWENITIFFRRFRATGWRRIVFELLSEGFTMGTAGCIVMLALAMPAFEETTKDWRAQDDYAVTFLDRYGNEIGKRGILQRDSVPVDEMPDYVIKSVLATEDRRFFEHFGIDFVGLARAMFENARANAVVQGGSTLTQQLAKNLFLSNERTLERKIKEAFLALWLEANLTKKEILQLYLDRAYMGGGTFGIAAAAEFYFNKDVKDLSMAEGAMLAGLFKAPARYAPHVNLPAARARANEVLTNLVQSGFFTEGQVIAARRHPATPVDRDSGETPDYFLDWAFEQVKDVAARMPNHALVARTTIDMNLQKAAEESCEFHLRQFGKSYGVEECAMVVLENNGAVRAIVGGRDYGQSQFNRATKALRQAGSSFKPYVYAAGMEAGLTPETVIPDAPISWGRWSPKNYSRGYRGNINLTTALVKSINTVPVRMLRDKIPGGSTTVKALCEAMGVESEISTHKTMALGISGMTVMDQATGYLTFADGGLSGKRHGITQLTTYSGDVLYDYSRDAPAPKRVLSEKTVDEMNSILVQIPEWGTARRAALEITPAAGKTGTTQSYRDAWFVGFTGNYTAAVWMGNDDYSPTHRLTGGSLPAMTWKRVMEYAHQGIELKPIPGAGRPVPEAPEKKEDGSETAAGANGEPAPDRPLVLSAETVRVLRNLADAFHQAAPLPGPAPSARLTAIDPTDTSGTRP</sequence>
<dbReference type="GO" id="GO:0009252">
    <property type="term" value="P:peptidoglycan biosynthetic process"/>
    <property type="evidence" value="ECO:0007669"/>
    <property type="project" value="UniProtKB-UniPathway"/>
</dbReference>
<evidence type="ECO:0000256" key="9">
    <source>
        <dbReference type="ARBA" id="ARBA00022960"/>
    </source>
</evidence>
<dbReference type="GO" id="GO:0008955">
    <property type="term" value="F:peptidoglycan glycosyltransferase activity"/>
    <property type="evidence" value="ECO:0007669"/>
    <property type="project" value="UniProtKB-EC"/>
</dbReference>
<evidence type="ECO:0000256" key="7">
    <source>
        <dbReference type="ARBA" id="ARBA00022679"/>
    </source>
</evidence>
<dbReference type="Proteomes" id="UP000221168">
    <property type="component" value="Unassembled WGS sequence"/>
</dbReference>
<evidence type="ECO:0000256" key="14">
    <source>
        <dbReference type="ARBA" id="ARBA00049902"/>
    </source>
</evidence>
<protein>
    <submittedName>
        <fullName evidence="19">Penicillin-binding protein</fullName>
    </submittedName>
</protein>
<dbReference type="InterPro" id="IPR036950">
    <property type="entry name" value="PBP_transglycosylase"/>
</dbReference>
<evidence type="ECO:0000256" key="6">
    <source>
        <dbReference type="ARBA" id="ARBA00022676"/>
    </source>
</evidence>
<keyword evidence="12" id="KW-0961">Cell wall biogenesis/degradation</keyword>
<comment type="pathway">
    <text evidence="1">Cell wall biogenesis; peptidoglycan biosynthesis.</text>
</comment>
<dbReference type="InterPro" id="IPR050396">
    <property type="entry name" value="Glycosyltr_51/Transpeptidase"/>
</dbReference>
<comment type="similarity">
    <text evidence="2">In the C-terminal section; belongs to the transpeptidase family.</text>
</comment>
<keyword evidence="16" id="KW-0812">Transmembrane</keyword>
<evidence type="ECO:0000256" key="15">
    <source>
        <dbReference type="SAM" id="MobiDB-lite"/>
    </source>
</evidence>
<keyword evidence="8" id="KW-0378">Hydrolase</keyword>
<evidence type="ECO:0000256" key="13">
    <source>
        <dbReference type="ARBA" id="ARBA00034000"/>
    </source>
</evidence>
<evidence type="ECO:0000256" key="11">
    <source>
        <dbReference type="ARBA" id="ARBA00023268"/>
    </source>
</evidence>
<feature type="region of interest" description="Disordered" evidence="15">
    <location>
        <begin position="648"/>
        <end position="682"/>
    </location>
</feature>
<feature type="domain" description="Glycosyl transferase family 51" evidence="18">
    <location>
        <begin position="116"/>
        <end position="281"/>
    </location>
</feature>
<evidence type="ECO:0000256" key="2">
    <source>
        <dbReference type="ARBA" id="ARBA00007090"/>
    </source>
</evidence>
<gene>
    <name evidence="19" type="ORF">CSC94_06880</name>
</gene>
<evidence type="ECO:0000256" key="3">
    <source>
        <dbReference type="ARBA" id="ARBA00007739"/>
    </source>
</evidence>
<dbReference type="UniPathway" id="UPA00219"/>
<dbReference type="PANTHER" id="PTHR32282:SF33">
    <property type="entry name" value="PEPTIDOGLYCAN GLYCOSYLTRANSFERASE"/>
    <property type="match status" value="1"/>
</dbReference>
<reference evidence="19 20" key="1">
    <citation type="submission" date="2017-10" db="EMBL/GenBank/DDBJ databases">
        <title>Sedimentibacterium mangrovi gen. nov., sp. nov., a novel member of family Phyllobacteriacea isolated from mangrove sediment.</title>
        <authorList>
            <person name="Liao H."/>
            <person name="Tian Y."/>
        </authorList>
    </citation>
    <scope>NUCLEOTIDE SEQUENCE [LARGE SCALE GENOMIC DNA]</scope>
    <source>
        <strain evidence="19 20">X9-2-2</strain>
    </source>
</reference>
<evidence type="ECO:0000256" key="1">
    <source>
        <dbReference type="ARBA" id="ARBA00004752"/>
    </source>
</evidence>
<dbReference type="Gene3D" id="3.40.710.10">
    <property type="entry name" value="DD-peptidase/beta-lactamase superfamily"/>
    <property type="match status" value="1"/>
</dbReference>